<reference evidence="4" key="1">
    <citation type="journal article" date="2014" name="Proc. Natl. Acad. Sci. U.S.A.">
        <title>Extensive sampling of basidiomycete genomes demonstrates inadequacy of the white-rot/brown-rot paradigm for wood decay fungi.</title>
        <authorList>
            <person name="Riley R."/>
            <person name="Salamov A.A."/>
            <person name="Brown D.W."/>
            <person name="Nagy L.G."/>
            <person name="Floudas D."/>
            <person name="Held B.W."/>
            <person name="Levasseur A."/>
            <person name="Lombard V."/>
            <person name="Morin E."/>
            <person name="Otillar R."/>
            <person name="Lindquist E.A."/>
            <person name="Sun H."/>
            <person name="LaButti K.M."/>
            <person name="Schmutz J."/>
            <person name="Jabbour D."/>
            <person name="Luo H."/>
            <person name="Baker S.E."/>
            <person name="Pisabarro A.G."/>
            <person name="Walton J.D."/>
            <person name="Blanchette R.A."/>
            <person name="Henrissat B."/>
            <person name="Martin F."/>
            <person name="Cullen D."/>
            <person name="Hibbett D.S."/>
            <person name="Grigoriev I.V."/>
        </authorList>
    </citation>
    <scope>NUCLEOTIDE SEQUENCE [LARGE SCALE GENOMIC DNA]</scope>
    <source>
        <strain evidence="4">CBS 339.88</strain>
    </source>
</reference>
<comment type="pathway">
    <text evidence="1">Mycotoxin biosynthesis.</text>
</comment>
<dbReference type="AlphaFoldDB" id="A0A067SHS5"/>
<dbReference type="Proteomes" id="UP000027222">
    <property type="component" value="Unassembled WGS sequence"/>
</dbReference>
<protein>
    <submittedName>
        <fullName evidence="3">Uncharacterized protein</fullName>
    </submittedName>
</protein>
<sequence length="81" mass="9943">NVLRKYVYFDHYSKNDTFFTESKPNTYRTHLEHCIENLRQSLMCTANNGMITYEWVRGFSSHYPDFNTRHRCRNFQKIIAW</sequence>
<dbReference type="Pfam" id="PF11807">
    <property type="entry name" value="UstYa"/>
    <property type="match status" value="1"/>
</dbReference>
<evidence type="ECO:0000256" key="1">
    <source>
        <dbReference type="ARBA" id="ARBA00004685"/>
    </source>
</evidence>
<dbReference type="PANTHER" id="PTHR33365">
    <property type="entry name" value="YALI0B05434P"/>
    <property type="match status" value="1"/>
</dbReference>
<evidence type="ECO:0000256" key="2">
    <source>
        <dbReference type="ARBA" id="ARBA00035112"/>
    </source>
</evidence>
<evidence type="ECO:0000313" key="4">
    <source>
        <dbReference type="Proteomes" id="UP000027222"/>
    </source>
</evidence>
<keyword evidence="4" id="KW-1185">Reference proteome</keyword>
<dbReference type="EMBL" id="KL142416">
    <property type="protein sequence ID" value="KDR67289.1"/>
    <property type="molecule type" value="Genomic_DNA"/>
</dbReference>
<dbReference type="HOGENOM" id="CLU_042941_7_0_1"/>
<feature type="non-terminal residue" evidence="3">
    <location>
        <position position="1"/>
    </location>
</feature>
<gene>
    <name evidence="3" type="ORF">GALMADRAFT_34048</name>
</gene>
<dbReference type="GO" id="GO:0043386">
    <property type="term" value="P:mycotoxin biosynthetic process"/>
    <property type="evidence" value="ECO:0007669"/>
    <property type="project" value="InterPro"/>
</dbReference>
<evidence type="ECO:0000313" key="3">
    <source>
        <dbReference type="EMBL" id="KDR67289.1"/>
    </source>
</evidence>
<organism evidence="3 4">
    <name type="scientific">Galerina marginata (strain CBS 339.88)</name>
    <dbReference type="NCBI Taxonomy" id="685588"/>
    <lineage>
        <taxon>Eukaryota</taxon>
        <taxon>Fungi</taxon>
        <taxon>Dikarya</taxon>
        <taxon>Basidiomycota</taxon>
        <taxon>Agaricomycotina</taxon>
        <taxon>Agaricomycetes</taxon>
        <taxon>Agaricomycetidae</taxon>
        <taxon>Agaricales</taxon>
        <taxon>Agaricineae</taxon>
        <taxon>Strophariaceae</taxon>
        <taxon>Galerina</taxon>
    </lineage>
</organism>
<dbReference type="InterPro" id="IPR021765">
    <property type="entry name" value="UstYa-like"/>
</dbReference>
<comment type="similarity">
    <text evidence="2">Belongs to the ustYa family.</text>
</comment>
<dbReference type="STRING" id="685588.A0A067SHS5"/>
<dbReference type="PANTHER" id="PTHR33365:SF4">
    <property type="entry name" value="CYCLOCHLOROTINE BIOSYNTHESIS PROTEIN O"/>
    <property type="match status" value="1"/>
</dbReference>
<feature type="non-terminal residue" evidence="3">
    <location>
        <position position="81"/>
    </location>
</feature>
<accession>A0A067SHS5</accession>
<dbReference type="OrthoDB" id="3687641at2759"/>
<proteinExistence type="inferred from homology"/>
<name>A0A067SHS5_GALM3</name>